<dbReference type="PRINTS" id="PR00344">
    <property type="entry name" value="BCTRLSENSOR"/>
</dbReference>
<dbReference type="InterPro" id="IPR000700">
    <property type="entry name" value="PAS-assoc_C"/>
</dbReference>
<dbReference type="InterPro" id="IPR001610">
    <property type="entry name" value="PAC"/>
</dbReference>
<evidence type="ECO:0000256" key="1">
    <source>
        <dbReference type="ARBA" id="ARBA00000085"/>
    </source>
</evidence>
<dbReference type="InterPro" id="IPR013656">
    <property type="entry name" value="PAS_4"/>
</dbReference>
<dbReference type="SUPFAM" id="SSF52172">
    <property type="entry name" value="CheY-like"/>
    <property type="match status" value="1"/>
</dbReference>
<dbReference type="SMART" id="SM00448">
    <property type="entry name" value="REC"/>
    <property type="match status" value="1"/>
</dbReference>
<dbReference type="SUPFAM" id="SSF47384">
    <property type="entry name" value="Homodimeric domain of signal transducing histidine kinase"/>
    <property type="match status" value="1"/>
</dbReference>
<dbReference type="Gene3D" id="1.10.287.130">
    <property type="match status" value="1"/>
</dbReference>
<evidence type="ECO:0000313" key="14">
    <source>
        <dbReference type="Proteomes" id="UP001302494"/>
    </source>
</evidence>
<evidence type="ECO:0000256" key="2">
    <source>
        <dbReference type="ARBA" id="ARBA00012438"/>
    </source>
</evidence>
<keyword evidence="5" id="KW-0418">Kinase</keyword>
<evidence type="ECO:0000259" key="10">
    <source>
        <dbReference type="PROSITE" id="PS50110"/>
    </source>
</evidence>
<feature type="domain" description="PAS" evidence="11">
    <location>
        <begin position="215"/>
        <end position="285"/>
    </location>
</feature>
<feature type="domain" description="PAS" evidence="11">
    <location>
        <begin position="622"/>
        <end position="692"/>
    </location>
</feature>
<dbReference type="Pfam" id="PF00072">
    <property type="entry name" value="Response_reg"/>
    <property type="match status" value="1"/>
</dbReference>
<dbReference type="InterPro" id="IPR036097">
    <property type="entry name" value="HisK_dim/P_sf"/>
</dbReference>
<sequence length="1138" mass="126491">MESPHSSKSSPPSDEEIHRKRLGDLTLSLGSSQGSPGQLSSKSEASSHIPRLPETRQSKMSPGTPQPDLQEELHALRQQVERFILASQGSREGLWVAEIRPDIPWYSPECPVWYSPQFIAMLGYEESEFPGVMGSWEQRLHPDDRERVFEALSNHIEKRIPYHVESRLRTKSNGYRWFEATGEGTFDANGRLLRGGGTIRDITERKLADDLSRRNHALLDAVLAEMSDVVYVKDQDGRYLLVNPSGAEIMGKAIHEVVGKTDEEIFGTQPHALFVEGDDHVMQSAGTQTFEVEVQEQHPVSRTFLVTKDSFGSLPDGQNGVLGFARDITFRKAAELIIQEREKRFRAIMENAYDLITETDAEGRFLYVSPNFKESLGYSSQDLLGTSVFAPVHPEDRDRVVEEFCQGMKTHGSGRSVYRYRHQDGEYHWFESTGRAFQTALGELRAVVISRDITQRKQWEDALEAIVKGNVIPGSPNFFEVLVGELAKALQVPMVFLSERIEPNASKARTLAFWNHDQFEPSTVYECLGGPCELVLGGNPVDQPSGVQQLFPRSEAIQALRVEAYYGTPLFNSKNEVVGNLALLDTNPHVLSSQGHNLLKIFASRAGAELERKRAQEEVQNSQDKYRELYDQTPLIYFTVNCQGIILSVNQYGAQVLGYRVEELLGTSAFSVVYEEDRGLFQSGLEKGLRESTKGILPEFRKVKKDGTIIWVKETIQAIEKQSGPRVWLLSCEDITERKRTEEALLLSEMQLRHTQKMEAIGTLAGGIAHDFNNILGAILGYSELAMAYATQDERLKSYLNEVIAAGNRARDLVKQILAFSRRSEKDKEAIDLRLVIGDVLKMVRASFPSSIEIRTSLDLESTVIYGDRTQMQQVIMNLCANAEYAMREEGGLLEIALGHECIPDDGMPGLGLCKAGSYLQVVIRDTGKGIPLEMVERIFEPFFTTKPAGEGTGLGLAVVHGIVHNHGGGIAVSSRPGEGTTFTVLLPRLDVIAPDKPEEVIAWPTGSGRVLFVDDEEMLTRWGTQFLSHLGYAVVASVNPYEALDLFRAHPSDFDVVVTDQTMPTMSGEALSRALLGIRADIPILLCTGFSHTMTQEKAKQLGIRAFLMKPVNGLSLALALRDILGKGSTPDSTQTA</sequence>
<dbReference type="PANTHER" id="PTHR43304:SF1">
    <property type="entry name" value="PAC DOMAIN-CONTAINING PROTEIN"/>
    <property type="match status" value="1"/>
</dbReference>
<keyword evidence="14" id="KW-1185">Reference proteome</keyword>
<feature type="compositionally biased region" description="Low complexity" evidence="8">
    <location>
        <begin position="24"/>
        <end position="43"/>
    </location>
</feature>
<keyword evidence="3 6" id="KW-0597">Phosphoprotein</keyword>
<dbReference type="SUPFAM" id="SSF55785">
    <property type="entry name" value="PYP-like sensor domain (PAS domain)"/>
    <property type="match status" value="4"/>
</dbReference>
<accession>A0AA96JW38</accession>
<dbReference type="Pfam" id="PF08447">
    <property type="entry name" value="PAS_3"/>
    <property type="match status" value="3"/>
</dbReference>
<dbReference type="Pfam" id="PF08448">
    <property type="entry name" value="PAS_4"/>
    <property type="match status" value="1"/>
</dbReference>
<feature type="domain" description="Histidine kinase" evidence="9">
    <location>
        <begin position="767"/>
        <end position="991"/>
    </location>
</feature>
<evidence type="ECO:0000256" key="8">
    <source>
        <dbReference type="SAM" id="MobiDB-lite"/>
    </source>
</evidence>
<feature type="domain" description="PAS" evidence="11">
    <location>
        <begin position="112"/>
        <end position="159"/>
    </location>
</feature>
<evidence type="ECO:0000256" key="7">
    <source>
        <dbReference type="SAM" id="Coils"/>
    </source>
</evidence>
<dbReference type="KEGG" id="nneo:PQG83_20440"/>
<dbReference type="InterPro" id="IPR000014">
    <property type="entry name" value="PAS"/>
</dbReference>
<dbReference type="PROSITE" id="PS50109">
    <property type="entry name" value="HIS_KIN"/>
    <property type="match status" value="1"/>
</dbReference>
<dbReference type="SUPFAM" id="SSF55781">
    <property type="entry name" value="GAF domain-like"/>
    <property type="match status" value="1"/>
</dbReference>
<dbReference type="InterPro" id="IPR036890">
    <property type="entry name" value="HATPase_C_sf"/>
</dbReference>
<dbReference type="NCBIfam" id="TIGR00229">
    <property type="entry name" value="sensory_box"/>
    <property type="match status" value="4"/>
</dbReference>
<dbReference type="Pfam" id="PF00512">
    <property type="entry name" value="HisKA"/>
    <property type="match status" value="1"/>
</dbReference>
<feature type="domain" description="PAC" evidence="12">
    <location>
        <begin position="696"/>
        <end position="747"/>
    </location>
</feature>
<dbReference type="PROSITE" id="PS50113">
    <property type="entry name" value="PAC"/>
    <property type="match status" value="3"/>
</dbReference>
<dbReference type="Gene3D" id="3.30.565.10">
    <property type="entry name" value="Histidine kinase-like ATPase, C-terminal domain"/>
    <property type="match status" value="1"/>
</dbReference>
<dbReference type="CDD" id="cd00130">
    <property type="entry name" value="PAS"/>
    <property type="match status" value="4"/>
</dbReference>
<evidence type="ECO:0000259" key="12">
    <source>
        <dbReference type="PROSITE" id="PS50113"/>
    </source>
</evidence>
<dbReference type="CDD" id="cd00156">
    <property type="entry name" value="REC"/>
    <property type="match status" value="1"/>
</dbReference>
<dbReference type="AlphaFoldDB" id="A0AA96JW38"/>
<comment type="catalytic activity">
    <reaction evidence="1">
        <text>ATP + protein L-histidine = ADP + protein N-phospho-L-histidine.</text>
        <dbReference type="EC" id="2.7.13.3"/>
    </reaction>
</comment>
<dbReference type="SUPFAM" id="SSF55874">
    <property type="entry name" value="ATPase domain of HSP90 chaperone/DNA topoisomerase II/histidine kinase"/>
    <property type="match status" value="1"/>
</dbReference>
<dbReference type="RefSeq" id="WP_312745057.1">
    <property type="nucleotide sequence ID" value="NZ_CP116968.1"/>
</dbReference>
<dbReference type="InterPro" id="IPR011006">
    <property type="entry name" value="CheY-like_superfamily"/>
</dbReference>
<proteinExistence type="predicted"/>
<dbReference type="InterPro" id="IPR052162">
    <property type="entry name" value="Sensor_kinase/Photoreceptor"/>
</dbReference>
<evidence type="ECO:0000256" key="6">
    <source>
        <dbReference type="PROSITE-ProRule" id="PRU00169"/>
    </source>
</evidence>
<dbReference type="CDD" id="cd00082">
    <property type="entry name" value="HisKA"/>
    <property type="match status" value="1"/>
</dbReference>
<reference evidence="13 14" key="1">
    <citation type="submission" date="2023-01" db="EMBL/GenBank/DDBJ databases">
        <title>Cultivation and genomic characterization of new, ubiquitous marine nitrite-oxidizing bacteria from the Nitrospirales.</title>
        <authorList>
            <person name="Mueller A.J."/>
            <person name="Daebeler A."/>
            <person name="Herbold C.W."/>
            <person name="Kirkegaard R.H."/>
            <person name="Daims H."/>
        </authorList>
    </citation>
    <scope>NUCLEOTIDE SEQUENCE [LARGE SCALE GENOMIC DNA]</scope>
    <source>
        <strain evidence="13 14">DK</strain>
    </source>
</reference>
<dbReference type="InterPro" id="IPR013655">
    <property type="entry name" value="PAS_fold_3"/>
</dbReference>
<feature type="domain" description="PAC" evidence="12">
    <location>
        <begin position="162"/>
        <end position="214"/>
    </location>
</feature>
<dbReference type="Gene3D" id="3.40.50.2300">
    <property type="match status" value="1"/>
</dbReference>
<dbReference type="InterPro" id="IPR005467">
    <property type="entry name" value="His_kinase_dom"/>
</dbReference>
<feature type="domain" description="PAS" evidence="11">
    <location>
        <begin position="341"/>
        <end position="411"/>
    </location>
</feature>
<dbReference type="Proteomes" id="UP001302494">
    <property type="component" value="Chromosome"/>
</dbReference>
<dbReference type="PANTHER" id="PTHR43304">
    <property type="entry name" value="PHYTOCHROME-LIKE PROTEIN CPH1"/>
    <property type="match status" value="1"/>
</dbReference>
<dbReference type="Pfam" id="PF02518">
    <property type="entry name" value="HATPase_c"/>
    <property type="match status" value="1"/>
</dbReference>
<dbReference type="SMART" id="SM00091">
    <property type="entry name" value="PAS"/>
    <property type="match status" value="4"/>
</dbReference>
<dbReference type="InterPro" id="IPR004358">
    <property type="entry name" value="Sig_transdc_His_kin-like_C"/>
</dbReference>
<dbReference type="InterPro" id="IPR029016">
    <property type="entry name" value="GAF-like_dom_sf"/>
</dbReference>
<keyword evidence="7" id="KW-0175">Coiled coil</keyword>
<dbReference type="InterPro" id="IPR003661">
    <property type="entry name" value="HisK_dim/P_dom"/>
</dbReference>
<evidence type="ECO:0000259" key="11">
    <source>
        <dbReference type="PROSITE" id="PS50112"/>
    </source>
</evidence>
<feature type="modified residue" description="4-aspartylphosphate" evidence="6">
    <location>
        <position position="1061"/>
    </location>
</feature>
<protein>
    <recommendedName>
        <fullName evidence="2">histidine kinase</fullName>
        <ecNumber evidence="2">2.7.13.3</ecNumber>
    </recommendedName>
</protein>
<dbReference type="PROSITE" id="PS50110">
    <property type="entry name" value="RESPONSE_REGULATORY"/>
    <property type="match status" value="1"/>
</dbReference>
<gene>
    <name evidence="13" type="ORF">PQG83_20440</name>
</gene>
<evidence type="ECO:0000313" key="13">
    <source>
        <dbReference type="EMBL" id="WNM62083.1"/>
    </source>
</evidence>
<keyword evidence="4" id="KW-0808">Transferase</keyword>
<dbReference type="InterPro" id="IPR003594">
    <property type="entry name" value="HATPase_dom"/>
</dbReference>
<dbReference type="Gene3D" id="3.30.450.20">
    <property type="entry name" value="PAS domain"/>
    <property type="match status" value="4"/>
</dbReference>
<evidence type="ECO:0000256" key="5">
    <source>
        <dbReference type="ARBA" id="ARBA00022777"/>
    </source>
</evidence>
<feature type="compositionally biased region" description="Low complexity" evidence="8">
    <location>
        <begin position="1"/>
        <end position="12"/>
    </location>
</feature>
<dbReference type="EC" id="2.7.13.3" evidence="2"/>
<dbReference type="EMBL" id="CP116968">
    <property type="protein sequence ID" value="WNM62083.1"/>
    <property type="molecule type" value="Genomic_DNA"/>
</dbReference>
<evidence type="ECO:0000256" key="3">
    <source>
        <dbReference type="ARBA" id="ARBA00022553"/>
    </source>
</evidence>
<dbReference type="SMART" id="SM00086">
    <property type="entry name" value="PAC"/>
    <property type="match status" value="3"/>
</dbReference>
<dbReference type="PROSITE" id="PS50112">
    <property type="entry name" value="PAS"/>
    <property type="match status" value="4"/>
</dbReference>
<name>A0AA96JW38_9BACT</name>
<dbReference type="SMART" id="SM00387">
    <property type="entry name" value="HATPase_c"/>
    <property type="match status" value="1"/>
</dbReference>
<evidence type="ECO:0000259" key="9">
    <source>
        <dbReference type="PROSITE" id="PS50109"/>
    </source>
</evidence>
<evidence type="ECO:0000256" key="4">
    <source>
        <dbReference type="ARBA" id="ARBA00022679"/>
    </source>
</evidence>
<dbReference type="Gene3D" id="3.30.450.40">
    <property type="match status" value="1"/>
</dbReference>
<feature type="domain" description="Response regulatory" evidence="10">
    <location>
        <begin position="1010"/>
        <end position="1126"/>
    </location>
</feature>
<feature type="coiled-coil region" evidence="7">
    <location>
        <begin position="605"/>
        <end position="632"/>
    </location>
</feature>
<dbReference type="SMART" id="SM00388">
    <property type="entry name" value="HisKA"/>
    <property type="match status" value="1"/>
</dbReference>
<dbReference type="InterPro" id="IPR001789">
    <property type="entry name" value="Sig_transdc_resp-reg_receiver"/>
</dbReference>
<dbReference type="InterPro" id="IPR035965">
    <property type="entry name" value="PAS-like_dom_sf"/>
</dbReference>
<feature type="domain" description="PAC" evidence="12">
    <location>
        <begin position="414"/>
        <end position="465"/>
    </location>
</feature>
<feature type="region of interest" description="Disordered" evidence="8">
    <location>
        <begin position="1"/>
        <end position="68"/>
    </location>
</feature>
<organism evidence="13 14">
    <name type="scientific">Candidatus Nitrospira neomarina</name>
    <dbReference type="NCBI Taxonomy" id="3020899"/>
    <lineage>
        <taxon>Bacteria</taxon>
        <taxon>Pseudomonadati</taxon>
        <taxon>Nitrospirota</taxon>
        <taxon>Nitrospiria</taxon>
        <taxon>Nitrospirales</taxon>
        <taxon>Nitrospiraceae</taxon>
        <taxon>Nitrospira</taxon>
    </lineage>
</organism>
<dbReference type="GO" id="GO:0000155">
    <property type="term" value="F:phosphorelay sensor kinase activity"/>
    <property type="evidence" value="ECO:0007669"/>
    <property type="project" value="InterPro"/>
</dbReference>